<dbReference type="InterPro" id="IPR035979">
    <property type="entry name" value="RBD_domain_sf"/>
</dbReference>
<keyword evidence="3" id="KW-0539">Nucleus</keyword>
<name>A0AA36G452_9BILA</name>
<evidence type="ECO:0000256" key="5">
    <source>
        <dbReference type="SAM" id="MobiDB-lite"/>
    </source>
</evidence>
<protein>
    <recommendedName>
        <fullName evidence="6">RRM domain-containing protein</fullName>
    </recommendedName>
</protein>
<dbReference type="GO" id="GO:0007399">
    <property type="term" value="P:nervous system development"/>
    <property type="evidence" value="ECO:0007669"/>
    <property type="project" value="InterPro"/>
</dbReference>
<dbReference type="InterPro" id="IPR047131">
    <property type="entry name" value="RBFOX1-like"/>
</dbReference>
<proteinExistence type="predicted"/>
<dbReference type="InterPro" id="IPR000504">
    <property type="entry name" value="RRM_dom"/>
</dbReference>
<dbReference type="GO" id="GO:0005737">
    <property type="term" value="C:cytoplasm"/>
    <property type="evidence" value="ECO:0007669"/>
    <property type="project" value="TreeGrafter"/>
</dbReference>
<evidence type="ECO:0000313" key="8">
    <source>
        <dbReference type="Proteomes" id="UP001177023"/>
    </source>
</evidence>
<dbReference type="SMART" id="SM00360">
    <property type="entry name" value="RRM"/>
    <property type="match status" value="1"/>
</dbReference>
<evidence type="ECO:0000256" key="1">
    <source>
        <dbReference type="ARBA" id="ARBA00004123"/>
    </source>
</evidence>
<gene>
    <name evidence="7" type="ORF">MSPICULIGERA_LOCUS15819</name>
</gene>
<feature type="compositionally biased region" description="Low complexity" evidence="5">
    <location>
        <begin position="12"/>
        <end position="24"/>
    </location>
</feature>
<reference evidence="7" key="1">
    <citation type="submission" date="2023-06" db="EMBL/GenBank/DDBJ databases">
        <authorList>
            <person name="Delattre M."/>
        </authorList>
    </citation>
    <scope>NUCLEOTIDE SEQUENCE</scope>
    <source>
        <strain evidence="7">AF72</strain>
    </source>
</reference>
<dbReference type="PANTHER" id="PTHR15597:SF44">
    <property type="entry name" value="PIP-1"/>
    <property type="match status" value="1"/>
</dbReference>
<dbReference type="GO" id="GO:0000381">
    <property type="term" value="P:regulation of alternative mRNA splicing, via spliceosome"/>
    <property type="evidence" value="ECO:0007669"/>
    <property type="project" value="InterPro"/>
</dbReference>
<dbReference type="GO" id="GO:0003729">
    <property type="term" value="F:mRNA binding"/>
    <property type="evidence" value="ECO:0007669"/>
    <property type="project" value="TreeGrafter"/>
</dbReference>
<evidence type="ECO:0000313" key="7">
    <source>
        <dbReference type="EMBL" id="CAJ0577547.1"/>
    </source>
</evidence>
<dbReference type="EMBL" id="CATQJA010002651">
    <property type="protein sequence ID" value="CAJ0577547.1"/>
    <property type="molecule type" value="Genomic_DNA"/>
</dbReference>
<sequence length="165" mass="18497">MGMSKKCTAVDSLSDASSTSSRGSKVADGPSKKPATIEMSEECRGGEEYSDRRLFISNFPFSWHEDDLRAFLEDYGPVMEVNIVYNERGSKGFGFATIDDPDRCYRARMELNHTVVQGRRVEVPARSTAISSQILSTTPWEVPTIFRINRCSPATCKTMVVRNRI</sequence>
<evidence type="ECO:0000256" key="4">
    <source>
        <dbReference type="PROSITE-ProRule" id="PRU00176"/>
    </source>
</evidence>
<dbReference type="AlphaFoldDB" id="A0AA36G452"/>
<keyword evidence="2 4" id="KW-0694">RNA-binding</keyword>
<feature type="region of interest" description="Disordered" evidence="5">
    <location>
        <begin position="1"/>
        <end position="44"/>
    </location>
</feature>
<comment type="caution">
    <text evidence="7">The sequence shown here is derived from an EMBL/GenBank/DDBJ whole genome shotgun (WGS) entry which is preliminary data.</text>
</comment>
<evidence type="ECO:0000256" key="3">
    <source>
        <dbReference type="ARBA" id="ARBA00023242"/>
    </source>
</evidence>
<dbReference type="InterPro" id="IPR012677">
    <property type="entry name" value="Nucleotide-bd_a/b_plait_sf"/>
</dbReference>
<evidence type="ECO:0000256" key="2">
    <source>
        <dbReference type="ARBA" id="ARBA00022884"/>
    </source>
</evidence>
<comment type="subcellular location">
    <subcellularLocation>
        <location evidence="1">Nucleus</location>
    </subcellularLocation>
</comment>
<dbReference type="Pfam" id="PF00076">
    <property type="entry name" value="RRM_1"/>
    <property type="match status" value="1"/>
</dbReference>
<accession>A0AA36G452</accession>
<feature type="non-terminal residue" evidence="7">
    <location>
        <position position="1"/>
    </location>
</feature>
<organism evidence="7 8">
    <name type="scientific">Mesorhabditis spiculigera</name>
    <dbReference type="NCBI Taxonomy" id="96644"/>
    <lineage>
        <taxon>Eukaryota</taxon>
        <taxon>Metazoa</taxon>
        <taxon>Ecdysozoa</taxon>
        <taxon>Nematoda</taxon>
        <taxon>Chromadorea</taxon>
        <taxon>Rhabditida</taxon>
        <taxon>Rhabditina</taxon>
        <taxon>Rhabditomorpha</taxon>
        <taxon>Rhabditoidea</taxon>
        <taxon>Rhabditidae</taxon>
        <taxon>Mesorhabditinae</taxon>
        <taxon>Mesorhabditis</taxon>
    </lineage>
</organism>
<dbReference type="PROSITE" id="PS50102">
    <property type="entry name" value="RRM"/>
    <property type="match status" value="1"/>
</dbReference>
<dbReference type="SUPFAM" id="SSF54928">
    <property type="entry name" value="RNA-binding domain, RBD"/>
    <property type="match status" value="1"/>
</dbReference>
<dbReference type="GO" id="GO:0005634">
    <property type="term" value="C:nucleus"/>
    <property type="evidence" value="ECO:0007669"/>
    <property type="project" value="UniProtKB-SubCell"/>
</dbReference>
<dbReference type="PANTHER" id="PTHR15597">
    <property type="entry name" value="ATAXIN 2-BINDING PROTEIN 1-RELATED"/>
    <property type="match status" value="1"/>
</dbReference>
<keyword evidence="8" id="KW-1185">Reference proteome</keyword>
<dbReference type="Proteomes" id="UP001177023">
    <property type="component" value="Unassembled WGS sequence"/>
</dbReference>
<dbReference type="Gene3D" id="3.30.70.330">
    <property type="match status" value="1"/>
</dbReference>
<feature type="domain" description="RRM" evidence="6">
    <location>
        <begin position="52"/>
        <end position="128"/>
    </location>
</feature>
<evidence type="ECO:0000259" key="6">
    <source>
        <dbReference type="PROSITE" id="PS50102"/>
    </source>
</evidence>